<dbReference type="Proteomes" id="UP001185028">
    <property type="component" value="Unassembled WGS sequence"/>
</dbReference>
<evidence type="ECO:0000313" key="4">
    <source>
        <dbReference type="Proteomes" id="UP001185028"/>
    </source>
</evidence>
<dbReference type="InterPro" id="IPR014710">
    <property type="entry name" value="RmlC-like_jellyroll"/>
</dbReference>
<dbReference type="EMBL" id="JAVDQH010000002">
    <property type="protein sequence ID" value="MDR6242921.1"/>
    <property type="molecule type" value="Genomic_DNA"/>
</dbReference>
<reference evidence="3 4" key="1">
    <citation type="submission" date="2023-07" db="EMBL/GenBank/DDBJ databases">
        <title>Genomic Encyclopedia of Type Strains, Phase IV (KMG-IV): sequencing the most valuable type-strain genomes for metagenomic binning, comparative biology and taxonomic classification.</title>
        <authorList>
            <person name="Goeker M."/>
        </authorList>
    </citation>
    <scope>NUCLEOTIDE SEQUENCE [LARGE SCALE GENOMIC DNA]</scope>
    <source>
        <strain evidence="3 4">DSM 22170</strain>
    </source>
</reference>
<dbReference type="InterPro" id="IPR014500">
    <property type="entry name" value="UCP019307_cupin"/>
</dbReference>
<protein>
    <submittedName>
        <fullName evidence="3">Uncharacterized protein YjlB</fullName>
    </submittedName>
</protein>
<dbReference type="InterPro" id="IPR011051">
    <property type="entry name" value="RmlC_Cupin_sf"/>
</dbReference>
<evidence type="ECO:0000313" key="3">
    <source>
        <dbReference type="EMBL" id="MDR6242921.1"/>
    </source>
</evidence>
<organism evidence="3 4">
    <name type="scientific">Paenibacillus hunanensis</name>
    <dbReference type="NCBI Taxonomy" id="539262"/>
    <lineage>
        <taxon>Bacteria</taxon>
        <taxon>Bacillati</taxon>
        <taxon>Bacillota</taxon>
        <taxon>Bacilli</taxon>
        <taxon>Bacillales</taxon>
        <taxon>Paenibacillaceae</taxon>
        <taxon>Paenibacillus</taxon>
    </lineage>
</organism>
<dbReference type="PANTHER" id="PTHR36448:SF2">
    <property type="entry name" value="CUPIN TYPE-1 DOMAIN-CONTAINING PROTEIN"/>
    <property type="match status" value="1"/>
</dbReference>
<feature type="domain" description="Cupin type-2" evidence="2">
    <location>
        <begin position="64"/>
        <end position="110"/>
    </location>
</feature>
<name>A0ABU1IUI3_9BACL</name>
<feature type="region of interest" description="Disordered" evidence="1">
    <location>
        <begin position="156"/>
        <end position="178"/>
    </location>
</feature>
<dbReference type="InterPro" id="IPR013096">
    <property type="entry name" value="Cupin_2"/>
</dbReference>
<dbReference type="SUPFAM" id="SSF51182">
    <property type="entry name" value="RmlC-like cupins"/>
    <property type="match status" value="1"/>
</dbReference>
<dbReference type="PIRSF" id="PIRSF019307">
    <property type="entry name" value="UCP019307"/>
    <property type="match status" value="1"/>
</dbReference>
<dbReference type="RefSeq" id="WP_229685625.1">
    <property type="nucleotide sequence ID" value="NZ_BMMB01000002.1"/>
</dbReference>
<gene>
    <name evidence="3" type="ORF">JOC58_000805</name>
</gene>
<dbReference type="PANTHER" id="PTHR36448">
    <property type="entry name" value="BLR7373 PROTEIN"/>
    <property type="match status" value="1"/>
</dbReference>
<proteinExistence type="predicted"/>
<dbReference type="InterPro" id="IPR047121">
    <property type="entry name" value="YjiB-like"/>
</dbReference>
<evidence type="ECO:0000259" key="2">
    <source>
        <dbReference type="Pfam" id="PF07883"/>
    </source>
</evidence>
<comment type="caution">
    <text evidence="3">The sequence shown here is derived from an EMBL/GenBank/DDBJ whole genome shotgun (WGS) entry which is preliminary data.</text>
</comment>
<evidence type="ECO:0000256" key="1">
    <source>
        <dbReference type="SAM" id="MobiDB-lite"/>
    </source>
</evidence>
<sequence>MMKPSPSCSIHTRLFTDDGTIPNHPTLPVVIYSGAFPASPDAMEDVFNRNGWLNSWTNGVFDYHHYHSNAHEVLGVISGEVTLRLGGEQGETVTLRAGDVVVLPAGTGHRRLDASSDFRIVGAYPQGMSYNVRTGAPGEHEQALKEIPHVPVPDTDPVFGEQGPLLEHWSGTSIRHPH</sequence>
<dbReference type="Gene3D" id="2.60.120.10">
    <property type="entry name" value="Jelly Rolls"/>
    <property type="match status" value="1"/>
</dbReference>
<accession>A0ABU1IUI3</accession>
<keyword evidence="4" id="KW-1185">Reference proteome</keyword>
<dbReference type="CDD" id="cd02219">
    <property type="entry name" value="cupin_YjlB-like"/>
    <property type="match status" value="1"/>
</dbReference>
<dbReference type="Pfam" id="PF07883">
    <property type="entry name" value="Cupin_2"/>
    <property type="match status" value="1"/>
</dbReference>